<keyword evidence="1" id="KW-0472">Membrane</keyword>
<comment type="caution">
    <text evidence="2">The sequence shown here is derived from an EMBL/GenBank/DDBJ whole genome shotgun (WGS) entry which is preliminary data.</text>
</comment>
<evidence type="ECO:0000313" key="3">
    <source>
        <dbReference type="Proteomes" id="UP001472677"/>
    </source>
</evidence>
<keyword evidence="1" id="KW-0812">Transmembrane</keyword>
<dbReference type="Proteomes" id="UP001472677">
    <property type="component" value="Unassembled WGS sequence"/>
</dbReference>
<proteinExistence type="predicted"/>
<keyword evidence="3" id="KW-1185">Reference proteome</keyword>
<organism evidence="2 3">
    <name type="scientific">Hibiscus sabdariffa</name>
    <name type="common">roselle</name>
    <dbReference type="NCBI Taxonomy" id="183260"/>
    <lineage>
        <taxon>Eukaryota</taxon>
        <taxon>Viridiplantae</taxon>
        <taxon>Streptophyta</taxon>
        <taxon>Embryophyta</taxon>
        <taxon>Tracheophyta</taxon>
        <taxon>Spermatophyta</taxon>
        <taxon>Magnoliopsida</taxon>
        <taxon>eudicotyledons</taxon>
        <taxon>Gunneridae</taxon>
        <taxon>Pentapetalae</taxon>
        <taxon>rosids</taxon>
        <taxon>malvids</taxon>
        <taxon>Malvales</taxon>
        <taxon>Malvaceae</taxon>
        <taxon>Malvoideae</taxon>
        <taxon>Hibiscus</taxon>
    </lineage>
</organism>
<evidence type="ECO:0000256" key="1">
    <source>
        <dbReference type="SAM" id="Phobius"/>
    </source>
</evidence>
<name>A0ABR2G0Y8_9ROSI</name>
<gene>
    <name evidence="2" type="ORF">V6N12_024567</name>
</gene>
<protein>
    <submittedName>
        <fullName evidence="2">Uncharacterized protein</fullName>
    </submittedName>
</protein>
<reference evidence="2 3" key="1">
    <citation type="journal article" date="2024" name="G3 (Bethesda)">
        <title>Genome assembly of Hibiscus sabdariffa L. provides insights into metabolisms of medicinal natural products.</title>
        <authorList>
            <person name="Kim T."/>
        </authorList>
    </citation>
    <scope>NUCLEOTIDE SEQUENCE [LARGE SCALE GENOMIC DNA]</scope>
    <source>
        <strain evidence="2">TK-2024</strain>
        <tissue evidence="2">Old leaves</tissue>
    </source>
</reference>
<keyword evidence="1" id="KW-1133">Transmembrane helix</keyword>
<dbReference type="EMBL" id="JBBPBM010000004">
    <property type="protein sequence ID" value="KAK8590185.1"/>
    <property type="molecule type" value="Genomic_DNA"/>
</dbReference>
<sequence>MTKLVDDQSSDELSSKGKSTSRIQCKCIGYIYYLIFQLPPWHLLIMFQQYQALQCRAGKLVYCMKWGSTSSFILMQCFATTFPSMASLLGDSLASKILLPCLVCPVLMPTLQASLPLYFASKITPESPLTLAMLFCANMWNQSQWSSTF</sequence>
<accession>A0ABR2G0Y8</accession>
<feature type="transmembrane region" description="Helical" evidence="1">
    <location>
        <begin position="30"/>
        <end position="50"/>
    </location>
</feature>
<evidence type="ECO:0000313" key="2">
    <source>
        <dbReference type="EMBL" id="KAK8590185.1"/>
    </source>
</evidence>